<gene>
    <name evidence="2" type="ORF">AB205_0082600</name>
</gene>
<dbReference type="AlphaFoldDB" id="A0A2G9Q2S5"/>
<evidence type="ECO:0000313" key="2">
    <source>
        <dbReference type="EMBL" id="PIO09877.1"/>
    </source>
</evidence>
<feature type="region of interest" description="Disordered" evidence="1">
    <location>
        <begin position="29"/>
        <end position="79"/>
    </location>
</feature>
<dbReference type="EMBL" id="KZ369687">
    <property type="protein sequence ID" value="PIO09877.1"/>
    <property type="molecule type" value="Genomic_DNA"/>
</dbReference>
<dbReference type="Proteomes" id="UP000228934">
    <property type="component" value="Unassembled WGS sequence"/>
</dbReference>
<sequence length="124" mass="14014">MFHITIPGLKYLCAKYSFCFIHIGEKRLRQAEPSAPPPQHPNWEISPSPTEDVEEGEVGDMGTPQEVGDMCTPPRHVEPFSTDSAQRLIGQIMACWNGDIDAMRNWLDSTQQEMKNMIDVLGRI</sequence>
<name>A0A2G9Q2S5_AQUCT</name>
<evidence type="ECO:0000313" key="3">
    <source>
        <dbReference type="Proteomes" id="UP000228934"/>
    </source>
</evidence>
<keyword evidence="3" id="KW-1185">Reference proteome</keyword>
<evidence type="ECO:0000256" key="1">
    <source>
        <dbReference type="SAM" id="MobiDB-lite"/>
    </source>
</evidence>
<accession>A0A2G9Q2S5</accession>
<protein>
    <submittedName>
        <fullName evidence="2">Uncharacterized protein</fullName>
    </submittedName>
</protein>
<proteinExistence type="predicted"/>
<organism evidence="2 3">
    <name type="scientific">Aquarana catesbeiana</name>
    <name type="common">American bullfrog</name>
    <name type="synonym">Rana catesbeiana</name>
    <dbReference type="NCBI Taxonomy" id="8400"/>
    <lineage>
        <taxon>Eukaryota</taxon>
        <taxon>Metazoa</taxon>
        <taxon>Chordata</taxon>
        <taxon>Craniata</taxon>
        <taxon>Vertebrata</taxon>
        <taxon>Euteleostomi</taxon>
        <taxon>Amphibia</taxon>
        <taxon>Batrachia</taxon>
        <taxon>Anura</taxon>
        <taxon>Neobatrachia</taxon>
        <taxon>Ranoidea</taxon>
        <taxon>Ranidae</taxon>
        <taxon>Aquarana</taxon>
    </lineage>
</organism>
<reference evidence="3" key="1">
    <citation type="journal article" date="2017" name="Nat. Commun.">
        <title>The North American bullfrog draft genome provides insight into hormonal regulation of long noncoding RNA.</title>
        <authorList>
            <person name="Hammond S.A."/>
            <person name="Warren R.L."/>
            <person name="Vandervalk B.P."/>
            <person name="Kucuk E."/>
            <person name="Khan H."/>
            <person name="Gibb E.A."/>
            <person name="Pandoh P."/>
            <person name="Kirk H."/>
            <person name="Zhao Y."/>
            <person name="Jones M."/>
            <person name="Mungall A.J."/>
            <person name="Coope R."/>
            <person name="Pleasance S."/>
            <person name="Moore R.A."/>
            <person name="Holt R.A."/>
            <person name="Round J.M."/>
            <person name="Ohora S."/>
            <person name="Walle B.V."/>
            <person name="Veldhoen N."/>
            <person name="Helbing C.C."/>
            <person name="Birol I."/>
        </authorList>
    </citation>
    <scope>NUCLEOTIDE SEQUENCE [LARGE SCALE GENOMIC DNA]</scope>
</reference>